<protein>
    <submittedName>
        <fullName evidence="3">Uncharacterized protein</fullName>
    </submittedName>
</protein>
<evidence type="ECO:0000256" key="2">
    <source>
        <dbReference type="SAM" id="SignalP"/>
    </source>
</evidence>
<reference evidence="3 4" key="1">
    <citation type="journal article" date="2014" name="Genome Biol. Evol.">
        <title>The genome of the myxosporean Thelohanellus kitauei shows adaptations to nutrient acquisition within its fish host.</title>
        <authorList>
            <person name="Yang Y."/>
            <person name="Xiong J."/>
            <person name="Zhou Z."/>
            <person name="Huo F."/>
            <person name="Miao W."/>
            <person name="Ran C."/>
            <person name="Liu Y."/>
            <person name="Zhang J."/>
            <person name="Feng J."/>
            <person name="Wang M."/>
            <person name="Wang M."/>
            <person name="Wang L."/>
            <person name="Yao B."/>
        </authorList>
    </citation>
    <scope>NUCLEOTIDE SEQUENCE [LARGE SCALE GENOMIC DNA]</scope>
    <source>
        <strain evidence="3">Wuqing</strain>
    </source>
</reference>
<evidence type="ECO:0000313" key="3">
    <source>
        <dbReference type="EMBL" id="KII64389.1"/>
    </source>
</evidence>
<keyword evidence="2" id="KW-0732">Signal</keyword>
<proteinExistence type="predicted"/>
<organism evidence="3 4">
    <name type="scientific">Thelohanellus kitauei</name>
    <name type="common">Myxosporean</name>
    <dbReference type="NCBI Taxonomy" id="669202"/>
    <lineage>
        <taxon>Eukaryota</taxon>
        <taxon>Metazoa</taxon>
        <taxon>Cnidaria</taxon>
        <taxon>Myxozoa</taxon>
        <taxon>Myxosporea</taxon>
        <taxon>Bivalvulida</taxon>
        <taxon>Platysporina</taxon>
        <taxon>Myxobolidae</taxon>
        <taxon>Thelohanellus</taxon>
    </lineage>
</organism>
<keyword evidence="1" id="KW-0812">Transmembrane</keyword>
<name>A0A0C2IGF1_THEKT</name>
<comment type="caution">
    <text evidence="3">The sequence shown here is derived from an EMBL/GenBank/DDBJ whole genome shotgun (WGS) entry which is preliminary data.</text>
</comment>
<gene>
    <name evidence="3" type="ORF">RF11_11585</name>
</gene>
<keyword evidence="4" id="KW-1185">Reference proteome</keyword>
<feature type="chain" id="PRO_5002166951" evidence="2">
    <location>
        <begin position="19"/>
        <end position="317"/>
    </location>
</feature>
<feature type="signal peptide" evidence="2">
    <location>
        <begin position="1"/>
        <end position="18"/>
    </location>
</feature>
<evidence type="ECO:0000256" key="1">
    <source>
        <dbReference type="SAM" id="Phobius"/>
    </source>
</evidence>
<keyword evidence="1" id="KW-0472">Membrane</keyword>
<evidence type="ECO:0000313" key="4">
    <source>
        <dbReference type="Proteomes" id="UP000031668"/>
    </source>
</evidence>
<dbReference type="EMBL" id="JWZT01004316">
    <property type="protein sequence ID" value="KII64389.1"/>
    <property type="molecule type" value="Genomic_DNA"/>
</dbReference>
<dbReference type="Proteomes" id="UP000031668">
    <property type="component" value="Unassembled WGS sequence"/>
</dbReference>
<dbReference type="AlphaFoldDB" id="A0A0C2IGF1"/>
<feature type="transmembrane region" description="Helical" evidence="1">
    <location>
        <begin position="280"/>
        <end position="301"/>
    </location>
</feature>
<keyword evidence="1" id="KW-1133">Transmembrane helix</keyword>
<sequence length="317" mass="37367">MQTFFFPILLLHILKAASDSCSLFQDTEIQEVLEVYKKYGFSYCDFTQQHHNKPDILKEIRERLASLGCEYTDLSGSLSLLFTDRKLPELWHKDIYDRVIKQAILHNNCERNRAFELTSLSTTKDYIDRYFIDDNRYLMYWLMYQCVLDQLYKDVSQYIDSMSHFRQLFAVNAPIETASGEFPGSYERMEEYVTRDLLSNHYIAHWVRNPILSRTYKCRLEVRCNIVPFPEPTDPSEPEEVCEDAPPLPEIPLCEILTEDPDSEPKFIDYPIEKMSMKKIGILVVFTLATFEVVTTAVLISKRPEWFKKLRKAKENE</sequence>
<accession>A0A0C2IGF1</accession>